<evidence type="ECO:0000313" key="8">
    <source>
        <dbReference type="EMBL" id="RRK34920.1"/>
    </source>
</evidence>
<keyword evidence="3 6" id="KW-0812">Transmembrane</keyword>
<comment type="similarity">
    <text evidence="2">Belongs to the membrane fusion protein (MFP) (TC 8.A.1) family.</text>
</comment>
<dbReference type="Gene3D" id="2.40.50.100">
    <property type="match status" value="1"/>
</dbReference>
<dbReference type="InterPro" id="IPR000089">
    <property type="entry name" value="Biotin_lipoyl"/>
</dbReference>
<comment type="subcellular location">
    <subcellularLocation>
        <location evidence="1">Membrane</location>
        <topology evidence="1">Single-pass membrane protein</topology>
    </subcellularLocation>
</comment>
<proteinExistence type="inferred from homology"/>
<name>A0A426DQ93_9FIRM</name>
<dbReference type="RefSeq" id="WP_125130178.1">
    <property type="nucleotide sequence ID" value="NZ_RHJS01000002.1"/>
</dbReference>
<reference evidence="8" key="1">
    <citation type="submission" date="2018-10" db="EMBL/GenBank/DDBJ databases">
        <title>Schaedlerella arabinophila gen. nov. sp. nov., isolated from the mouse intestinal tract and comparative analysis with the genome of the closely related altered Schaedler flora strain ASF502.</title>
        <authorList>
            <person name="Miyake S."/>
            <person name="Soh M."/>
            <person name="Seedorf H."/>
        </authorList>
    </citation>
    <scope>NUCLEOTIDE SEQUENCE [LARGE SCALE GENOMIC DNA]</scope>
    <source>
        <strain evidence="8">DSM 106076</strain>
    </source>
</reference>
<dbReference type="Pfam" id="PF00364">
    <property type="entry name" value="Biotin_lipoyl"/>
    <property type="match status" value="1"/>
</dbReference>
<dbReference type="Proteomes" id="UP000274920">
    <property type="component" value="Unassembled WGS sequence"/>
</dbReference>
<feature type="transmembrane region" description="Helical" evidence="6">
    <location>
        <begin position="29"/>
        <end position="50"/>
    </location>
</feature>
<accession>A0A426DQ93</accession>
<comment type="caution">
    <text evidence="8">The sequence shown here is derived from an EMBL/GenBank/DDBJ whole genome shotgun (WGS) entry which is preliminary data.</text>
</comment>
<organism evidence="8 9">
    <name type="scientific">Schaedlerella arabinosiphila</name>
    <dbReference type="NCBI Taxonomy" id="2044587"/>
    <lineage>
        <taxon>Bacteria</taxon>
        <taxon>Bacillati</taxon>
        <taxon>Bacillota</taxon>
        <taxon>Clostridia</taxon>
        <taxon>Lachnospirales</taxon>
        <taxon>Lachnospiraceae</taxon>
        <taxon>Schaedlerella</taxon>
    </lineage>
</organism>
<evidence type="ECO:0000256" key="3">
    <source>
        <dbReference type="ARBA" id="ARBA00022692"/>
    </source>
</evidence>
<feature type="domain" description="Lipoyl-binding" evidence="7">
    <location>
        <begin position="78"/>
        <end position="136"/>
    </location>
</feature>
<dbReference type="EMBL" id="RHJS01000002">
    <property type="protein sequence ID" value="RRK34920.1"/>
    <property type="molecule type" value="Genomic_DNA"/>
</dbReference>
<keyword evidence="9" id="KW-1185">Reference proteome</keyword>
<dbReference type="AlphaFoldDB" id="A0A426DQ93"/>
<dbReference type="SUPFAM" id="SSF51230">
    <property type="entry name" value="Single hybrid motif"/>
    <property type="match status" value="1"/>
</dbReference>
<evidence type="ECO:0000256" key="2">
    <source>
        <dbReference type="ARBA" id="ARBA00009477"/>
    </source>
</evidence>
<evidence type="ECO:0000313" key="9">
    <source>
        <dbReference type="Proteomes" id="UP000274920"/>
    </source>
</evidence>
<evidence type="ECO:0000256" key="1">
    <source>
        <dbReference type="ARBA" id="ARBA00004167"/>
    </source>
</evidence>
<gene>
    <name evidence="8" type="ORF">EBB54_28985</name>
</gene>
<evidence type="ECO:0000259" key="7">
    <source>
        <dbReference type="Pfam" id="PF00364"/>
    </source>
</evidence>
<keyword evidence="4 6" id="KW-1133">Transmembrane helix</keyword>
<evidence type="ECO:0000256" key="6">
    <source>
        <dbReference type="SAM" id="Phobius"/>
    </source>
</evidence>
<sequence>MAKLYRKSALERMASPEQLDKALKITSPLSWLSLGGVTLIIVVTAIWSVVGRIPVTITTNGIIASPVNTNAVYTENAGTVDSVYVSVGDEIRPGDEVALVEVSDGSAYTIKSDQIGTASAVDILAGDTVGQGVPILYVSPEAVSRQVVVCYVNVTDVKKISRGMPAYVYLNSADRQRYGHMKARVINIDEYAASNKGMNYVLGEDNNLSSFFTSSGAVAAVTCELSLSEESASGYAWSNKKGKELNVTNGSLVSVKIIMQEISPIKMLFSESQAIWGD</sequence>
<protein>
    <submittedName>
        <fullName evidence="8">HlyD family efflux transporter periplasmic adaptor subunit</fullName>
    </submittedName>
</protein>
<dbReference type="GO" id="GO:0016020">
    <property type="term" value="C:membrane"/>
    <property type="evidence" value="ECO:0007669"/>
    <property type="project" value="UniProtKB-SubCell"/>
</dbReference>
<evidence type="ECO:0000256" key="5">
    <source>
        <dbReference type="ARBA" id="ARBA00023136"/>
    </source>
</evidence>
<keyword evidence="5 6" id="KW-0472">Membrane</keyword>
<dbReference type="InterPro" id="IPR050739">
    <property type="entry name" value="MFP"/>
</dbReference>
<dbReference type="PANTHER" id="PTHR30386:SF26">
    <property type="entry name" value="TRANSPORT PROTEIN COMB"/>
    <property type="match status" value="1"/>
</dbReference>
<evidence type="ECO:0000256" key="4">
    <source>
        <dbReference type="ARBA" id="ARBA00022989"/>
    </source>
</evidence>
<dbReference type="PANTHER" id="PTHR30386">
    <property type="entry name" value="MEMBRANE FUSION SUBUNIT OF EMRAB-TOLC MULTIDRUG EFFLUX PUMP"/>
    <property type="match status" value="1"/>
</dbReference>
<dbReference type="InterPro" id="IPR011053">
    <property type="entry name" value="Single_hybrid_motif"/>
</dbReference>